<dbReference type="OrthoDB" id="5508604at2"/>
<dbReference type="Proteomes" id="UP000321595">
    <property type="component" value="Chromosome"/>
</dbReference>
<keyword evidence="3" id="KW-1185">Reference proteome</keyword>
<dbReference type="KEGG" id="bbae:FRD01_05885"/>
<reference evidence="2 3" key="1">
    <citation type="submission" date="2019-08" db="EMBL/GenBank/DDBJ databases">
        <authorList>
            <person name="Liang Q."/>
        </authorList>
    </citation>
    <scope>NUCLEOTIDE SEQUENCE [LARGE SCALE GENOMIC DNA]</scope>
    <source>
        <strain evidence="2 3">V1718</strain>
    </source>
</reference>
<feature type="signal peptide" evidence="1">
    <location>
        <begin position="1"/>
        <end position="25"/>
    </location>
</feature>
<keyword evidence="1" id="KW-0732">Signal</keyword>
<organism evidence="2 3">
    <name type="scientific">Microvenator marinus</name>
    <dbReference type="NCBI Taxonomy" id="2600177"/>
    <lineage>
        <taxon>Bacteria</taxon>
        <taxon>Deltaproteobacteria</taxon>
        <taxon>Bradymonadales</taxon>
        <taxon>Microvenatoraceae</taxon>
        <taxon>Microvenator</taxon>
    </lineage>
</organism>
<feature type="chain" id="PRO_5022806522" evidence="1">
    <location>
        <begin position="26"/>
        <end position="189"/>
    </location>
</feature>
<name>A0A5B8XTR9_9DELT</name>
<protein>
    <submittedName>
        <fullName evidence="2">Uncharacterized protein</fullName>
    </submittedName>
</protein>
<dbReference type="RefSeq" id="WP_146958464.1">
    <property type="nucleotide sequence ID" value="NZ_CP042467.1"/>
</dbReference>
<sequence>MPKPRTLLARVGVPFLLLLSADVAAEETEASRSADLRGVLIGGVEGAPFASYICGDFALSTSLSFVGCGTASETFLTPQLGAELSHYRLEYGWQLNPLMNFSLGAGMAEAQLGQDAAGFFFNPESDLSTIEAAGGELALGLDVFVPTALKTQMRIRLDLGMAWLPGWKEVGGNSEDVVPFGLITTNAEF</sequence>
<evidence type="ECO:0000256" key="1">
    <source>
        <dbReference type="SAM" id="SignalP"/>
    </source>
</evidence>
<evidence type="ECO:0000313" key="3">
    <source>
        <dbReference type="Proteomes" id="UP000321595"/>
    </source>
</evidence>
<gene>
    <name evidence="2" type="ORF">FRD01_05885</name>
</gene>
<accession>A0A5B8XTR9</accession>
<dbReference type="AlphaFoldDB" id="A0A5B8XTR9"/>
<dbReference type="EMBL" id="CP042467">
    <property type="protein sequence ID" value="QED26779.1"/>
    <property type="molecule type" value="Genomic_DNA"/>
</dbReference>
<evidence type="ECO:0000313" key="2">
    <source>
        <dbReference type="EMBL" id="QED26779.1"/>
    </source>
</evidence>
<proteinExistence type="predicted"/>